<gene>
    <name evidence="1" type="ORF">CDD80_6483</name>
</gene>
<dbReference type="AlphaFoldDB" id="A0A2C5ZHJ2"/>
<organism evidence="1 2">
    <name type="scientific">Ophiocordyceps camponoti-rufipedis</name>
    <dbReference type="NCBI Taxonomy" id="2004952"/>
    <lineage>
        <taxon>Eukaryota</taxon>
        <taxon>Fungi</taxon>
        <taxon>Dikarya</taxon>
        <taxon>Ascomycota</taxon>
        <taxon>Pezizomycotina</taxon>
        <taxon>Sordariomycetes</taxon>
        <taxon>Hypocreomycetidae</taxon>
        <taxon>Hypocreales</taxon>
        <taxon>Ophiocordycipitaceae</taxon>
        <taxon>Ophiocordyceps</taxon>
    </lineage>
</organism>
<protein>
    <submittedName>
        <fullName evidence="1">Uncharacterized protein</fullName>
    </submittedName>
</protein>
<proteinExistence type="predicted"/>
<keyword evidence="2" id="KW-1185">Reference proteome</keyword>
<sequence>MQTRRLARLLHAGNGELGQERVEYFISHRLTAVTVNIYTCARFNATINAFYPLDRIAVVASLDELNSQRRIWSIGVVLFRNPVAGLHLHPAGAATCTFRTSPRPAASAAGLSPRLGQSSTGPQLDPVFLFVASASSSSSSALALELAARTATGPVLYHGRGEADEVALPSPFHQSGIHPTRPQDVNRGRVFLASVTACSSYLA</sequence>
<evidence type="ECO:0000313" key="1">
    <source>
        <dbReference type="EMBL" id="PHH78671.1"/>
    </source>
</evidence>
<dbReference type="EMBL" id="NJES01000071">
    <property type="protein sequence ID" value="PHH78671.1"/>
    <property type="molecule type" value="Genomic_DNA"/>
</dbReference>
<dbReference type="Proteomes" id="UP000226431">
    <property type="component" value="Unassembled WGS sequence"/>
</dbReference>
<accession>A0A2C5ZHJ2</accession>
<name>A0A2C5ZHJ2_9HYPO</name>
<reference evidence="1 2" key="1">
    <citation type="submission" date="2017-06" db="EMBL/GenBank/DDBJ databases">
        <title>Ant-infecting Ophiocordyceps genomes reveal a high diversity of potential behavioral manipulation genes and a possible major role for enterotoxins.</title>
        <authorList>
            <person name="De Bekker C."/>
            <person name="Evans H.C."/>
            <person name="Brachmann A."/>
            <person name="Hughes D.P."/>
        </authorList>
    </citation>
    <scope>NUCLEOTIDE SEQUENCE [LARGE SCALE GENOMIC DNA]</scope>
    <source>
        <strain evidence="1 2">Map16</strain>
    </source>
</reference>
<evidence type="ECO:0000313" key="2">
    <source>
        <dbReference type="Proteomes" id="UP000226431"/>
    </source>
</evidence>
<comment type="caution">
    <text evidence="1">The sequence shown here is derived from an EMBL/GenBank/DDBJ whole genome shotgun (WGS) entry which is preliminary data.</text>
</comment>